<evidence type="ECO:0000313" key="2">
    <source>
        <dbReference type="Proteomes" id="UP000218831"/>
    </source>
</evidence>
<reference evidence="1 2" key="1">
    <citation type="submission" date="2017-08" db="EMBL/GenBank/DDBJ databases">
        <title>Aliifodinibius alkalisoli sp. nov., isolated from saline alkaline soil.</title>
        <authorList>
            <person name="Liu D."/>
            <person name="Zhang G."/>
        </authorList>
    </citation>
    <scope>NUCLEOTIDE SEQUENCE [LARGE SCALE GENOMIC DNA]</scope>
    <source>
        <strain evidence="1 2">WN023</strain>
    </source>
</reference>
<dbReference type="EMBL" id="NSKE01000017">
    <property type="protein sequence ID" value="PAU92645.1"/>
    <property type="molecule type" value="Genomic_DNA"/>
</dbReference>
<dbReference type="RefSeq" id="WP_095607779.1">
    <property type="nucleotide sequence ID" value="NZ_NSKE01000017.1"/>
</dbReference>
<dbReference type="OrthoDB" id="7067178at2"/>
<name>A0A2A2G718_9BACT</name>
<dbReference type="AlphaFoldDB" id="A0A2A2G718"/>
<keyword evidence="2" id="KW-1185">Reference proteome</keyword>
<dbReference type="Proteomes" id="UP000218831">
    <property type="component" value="Unassembled WGS sequence"/>
</dbReference>
<protein>
    <submittedName>
        <fullName evidence="1">Uncharacterized protein</fullName>
    </submittedName>
</protein>
<gene>
    <name evidence="1" type="ORF">CK503_15665</name>
</gene>
<evidence type="ECO:0000313" key="1">
    <source>
        <dbReference type="EMBL" id="PAU92645.1"/>
    </source>
</evidence>
<organism evidence="1 2">
    <name type="scientific">Fodinibius salipaludis</name>
    <dbReference type="NCBI Taxonomy" id="2032627"/>
    <lineage>
        <taxon>Bacteria</taxon>
        <taxon>Pseudomonadati</taxon>
        <taxon>Balneolota</taxon>
        <taxon>Balneolia</taxon>
        <taxon>Balneolales</taxon>
        <taxon>Balneolaceae</taxon>
        <taxon>Fodinibius</taxon>
    </lineage>
</organism>
<sequence>MDENSDIISILRESLNKHQERYEKPKKEVLESDEYQNTLSEFYKTISDFNDALRLCSLMASRGQEFRSNSLFFQNFDHFVESSVALMVLGKDGMRNPARRELRYLLELSLNSLFVDQEIKTGDLNTKMIYLDKKVDTSSINQIKDVGLFLIKDEELKKSFIKDFKKIYGTACTYVHTSIPQIQERLELKERGIDLGFDTENELQELKDEIFNVLSIVIVFLFHALGPSLTGDVIVDGLDKNDDWVYHKSKYYAAIDEHFDYKHERQKDLKEIKERRNERLKR</sequence>
<accession>A0A2A2G718</accession>
<proteinExistence type="predicted"/>
<comment type="caution">
    <text evidence="1">The sequence shown here is derived from an EMBL/GenBank/DDBJ whole genome shotgun (WGS) entry which is preliminary data.</text>
</comment>